<comment type="caution">
    <text evidence="2">The sequence shown here is derived from an EMBL/GenBank/DDBJ whole genome shotgun (WGS) entry which is preliminary data.</text>
</comment>
<keyword evidence="1" id="KW-0812">Transmembrane</keyword>
<keyword evidence="1" id="KW-1133">Transmembrane helix</keyword>
<gene>
    <name evidence="2" type="ORF">GGQ83_002597</name>
</gene>
<organism evidence="2 3">
    <name type="scientific">Roseococcus suduntuyensis</name>
    <dbReference type="NCBI Taxonomy" id="455361"/>
    <lineage>
        <taxon>Bacteria</taxon>
        <taxon>Pseudomonadati</taxon>
        <taxon>Pseudomonadota</taxon>
        <taxon>Alphaproteobacteria</taxon>
        <taxon>Acetobacterales</taxon>
        <taxon>Roseomonadaceae</taxon>
        <taxon>Roseococcus</taxon>
    </lineage>
</organism>
<dbReference type="EMBL" id="JACIDJ010000004">
    <property type="protein sequence ID" value="MBB3899149.1"/>
    <property type="molecule type" value="Genomic_DNA"/>
</dbReference>
<feature type="transmembrane region" description="Helical" evidence="1">
    <location>
        <begin position="56"/>
        <end position="79"/>
    </location>
</feature>
<proteinExistence type="predicted"/>
<reference evidence="2 3" key="1">
    <citation type="submission" date="2020-08" db="EMBL/GenBank/DDBJ databases">
        <title>Genomic Encyclopedia of Type Strains, Phase IV (KMG-IV): sequencing the most valuable type-strain genomes for metagenomic binning, comparative biology and taxonomic classification.</title>
        <authorList>
            <person name="Goeker M."/>
        </authorList>
    </citation>
    <scope>NUCLEOTIDE SEQUENCE [LARGE SCALE GENOMIC DNA]</scope>
    <source>
        <strain evidence="2 3">DSM 19979</strain>
    </source>
</reference>
<dbReference type="AlphaFoldDB" id="A0A840AC60"/>
<dbReference type="Proteomes" id="UP000553193">
    <property type="component" value="Unassembled WGS sequence"/>
</dbReference>
<name>A0A840AC60_9PROT</name>
<protein>
    <submittedName>
        <fullName evidence="2">Uncharacterized protein</fullName>
    </submittedName>
</protein>
<evidence type="ECO:0000313" key="2">
    <source>
        <dbReference type="EMBL" id="MBB3899149.1"/>
    </source>
</evidence>
<sequence>MNDPHCRPPILDMTPEGEFREAPRPSWLDRVLARTGGIAILVLAATLGLVLVAVAILFISLLIPVAIGAGLIAAISIWWRRRRMRQAGIQPATIFVVRR</sequence>
<feature type="transmembrane region" description="Helical" evidence="1">
    <location>
        <begin position="31"/>
        <end position="50"/>
    </location>
</feature>
<keyword evidence="1" id="KW-0472">Membrane</keyword>
<evidence type="ECO:0000256" key="1">
    <source>
        <dbReference type="SAM" id="Phobius"/>
    </source>
</evidence>
<dbReference type="RefSeq" id="WP_184384656.1">
    <property type="nucleotide sequence ID" value="NZ_JACIDJ010000004.1"/>
</dbReference>
<keyword evidence="3" id="KW-1185">Reference proteome</keyword>
<accession>A0A840AC60</accession>
<evidence type="ECO:0000313" key="3">
    <source>
        <dbReference type="Proteomes" id="UP000553193"/>
    </source>
</evidence>